<dbReference type="RefSeq" id="WP_014730762.1">
    <property type="nucleotide sequence ID" value="NC_017934.1"/>
</dbReference>
<dbReference type="GO" id="GO:0008408">
    <property type="term" value="F:3'-5' exonuclease activity"/>
    <property type="evidence" value="ECO:0007669"/>
    <property type="project" value="UniProtKB-UniRule"/>
</dbReference>
<evidence type="ECO:0000313" key="22">
    <source>
        <dbReference type="Proteomes" id="UP000002881"/>
    </source>
</evidence>
<dbReference type="SMART" id="SM00474">
    <property type="entry name" value="35EXOc"/>
    <property type="match status" value="1"/>
</dbReference>
<dbReference type="Pfam" id="PF01612">
    <property type="entry name" value="DNA_pol_A_exo1"/>
    <property type="match status" value="1"/>
</dbReference>
<dbReference type="GO" id="GO:0006261">
    <property type="term" value="P:DNA-templated DNA replication"/>
    <property type="evidence" value="ECO:0007669"/>
    <property type="project" value="UniProtKB-UniRule"/>
</dbReference>
<dbReference type="Gene3D" id="3.30.70.370">
    <property type="match status" value="1"/>
</dbReference>
<dbReference type="EC" id="2.7.7.7" evidence="2 15"/>
<dbReference type="InterPro" id="IPR002421">
    <property type="entry name" value="5-3_exonuclease"/>
</dbReference>
<comment type="function">
    <text evidence="16">In addition to polymerase activity, this DNA polymerase exhibits 3'-5' and 5'-3' exonuclease activity.</text>
</comment>
<evidence type="ECO:0000256" key="9">
    <source>
        <dbReference type="ARBA" id="ARBA00022801"/>
    </source>
</evidence>
<keyword evidence="13 16" id="KW-0234">DNA repair</keyword>
<dbReference type="NCBIfam" id="NF004397">
    <property type="entry name" value="PRK05755.1"/>
    <property type="match status" value="1"/>
</dbReference>
<keyword evidence="22" id="KW-1185">Reference proteome</keyword>
<dbReference type="GeneID" id="87106887"/>
<evidence type="ECO:0000259" key="20">
    <source>
        <dbReference type="SMART" id="SM00482"/>
    </source>
</evidence>
<keyword evidence="10 16" id="KW-0269">Exonuclease</keyword>
<evidence type="ECO:0000256" key="4">
    <source>
        <dbReference type="ARBA" id="ARBA00022679"/>
    </source>
</evidence>
<dbReference type="InterPro" id="IPR001098">
    <property type="entry name" value="DNA-dir_DNA_pol_A_palm_dom"/>
</dbReference>
<keyword evidence="9 16" id="KW-0378">Hydrolase</keyword>
<dbReference type="PRINTS" id="PR00868">
    <property type="entry name" value="DNAPOLI"/>
</dbReference>
<dbReference type="GO" id="GO:0008409">
    <property type="term" value="F:5'-3' exonuclease activity"/>
    <property type="evidence" value="ECO:0007669"/>
    <property type="project" value="UniProtKB-UniRule"/>
</dbReference>
<evidence type="ECO:0000256" key="14">
    <source>
        <dbReference type="ARBA" id="ARBA00049244"/>
    </source>
</evidence>
<dbReference type="Proteomes" id="UP000002881">
    <property type="component" value="Chromosome"/>
</dbReference>
<sequence length="896" mass="101802">MPGKLYLFDGTAIFYRGYYGIDVTLTNSKGEPTNALFGTARMLSKFTRERMKNGDYAIFAFDRKELTKRHVAYESYKATREAMPDALVAQLKDVPELVEAFGIKFLSIAGIEADDIVATAAKKYRDKVDEVLVITGDKDLLQLVDDKVHILRFVTGLTDLDLYDREKVLSRYELEPERLHALLSLAGDSSDNIPGVPGIGIKTAQKLLKEYGDIEGIYANIRKLSPGLRKKLIDGRSSLELSMELVKLLDNEDLNIELDDIKYEGFRKNDLRKIFLKLEFSSMMNEFNLTDKADDSFAEIDGYRLVKSENELERLFEKLVSNPIFAIDLETSSLDPHCAKIVGVSISIDEGSGYYIPIAHESDGWQADRDYVLKNLKKLLEDRSTKIIGQNLKFDYSVLAVNGIHPVVPDFDTMLAAYLLSPDAKRFNLDELAMKFLGYKTIKFEDLMKKNQLGDDFTKVPLEEAARYSVEDADISLRLSSVLRKKIYEQELEEIFRKVELALIPVLADLELNGVYFDVPSLKNLSEKYGKILDKILEELFDLTGEQFNPNSPSQVGKVLFERLGLTPSKKTKGGSYSTSADALEEIADEHPAVQKLLDYRKYQKLKSTYLDSLPELVNKVTGRIHTSYHQTGTGTGRLSSSNPNMQNLPIRDEEGKEIRKCVIPQKKGWKIVSADYSQIELRILAHLSQDKQLLDAFKNDKDVHSLTASNLYGIKESEVSEEQRRIGKMINFSIIYGISSYGLASRLRIPTNVAEEMISNYFKAFPEVRAFIRDTISEAKEKCFVRTMFGRKREIPQFKTKNRNVIQEGERIAINTPIQGTAADIMKMAMIKIYNLLKEKEMESFAILQVHDEMVYEAPEKEIEKLKEILKEGMSEVVELSVPLDIEISVGDYWC</sequence>
<gene>
    <name evidence="16" type="primary">polA</name>
    <name evidence="21" type="ORF">Theba_1057</name>
</gene>
<evidence type="ECO:0000256" key="1">
    <source>
        <dbReference type="ARBA" id="ARBA00007705"/>
    </source>
</evidence>
<dbReference type="SMART" id="SM00279">
    <property type="entry name" value="HhH2"/>
    <property type="match status" value="1"/>
</dbReference>
<dbReference type="Pfam" id="PF01367">
    <property type="entry name" value="5_3_exonuc"/>
    <property type="match status" value="1"/>
</dbReference>
<dbReference type="SUPFAM" id="SSF88723">
    <property type="entry name" value="PIN domain-like"/>
    <property type="match status" value="1"/>
</dbReference>
<evidence type="ECO:0000256" key="13">
    <source>
        <dbReference type="ARBA" id="ARBA00023204"/>
    </source>
</evidence>
<proteinExistence type="inferred from homology"/>
<protein>
    <recommendedName>
        <fullName evidence="3 15">DNA polymerase I</fullName>
        <ecNumber evidence="2 15">2.7.7.7</ecNumber>
    </recommendedName>
</protein>
<dbReference type="GO" id="GO:0006302">
    <property type="term" value="P:double-strand break repair"/>
    <property type="evidence" value="ECO:0007669"/>
    <property type="project" value="TreeGrafter"/>
</dbReference>
<dbReference type="GO" id="GO:0003677">
    <property type="term" value="F:DNA binding"/>
    <property type="evidence" value="ECO:0007669"/>
    <property type="project" value="UniProtKB-UniRule"/>
</dbReference>
<dbReference type="GO" id="GO:0003887">
    <property type="term" value="F:DNA-directed DNA polymerase activity"/>
    <property type="evidence" value="ECO:0007669"/>
    <property type="project" value="UniProtKB-UniRule"/>
</dbReference>
<evidence type="ECO:0000256" key="7">
    <source>
        <dbReference type="ARBA" id="ARBA00022722"/>
    </source>
</evidence>
<dbReference type="InterPro" id="IPR020046">
    <property type="entry name" value="5-3_exonucl_a-hlix_arch_N"/>
</dbReference>
<accession>I2F4A9</accession>
<evidence type="ECO:0000256" key="5">
    <source>
        <dbReference type="ARBA" id="ARBA00022695"/>
    </source>
</evidence>
<dbReference type="InterPro" id="IPR043502">
    <property type="entry name" value="DNA/RNA_pol_sf"/>
</dbReference>
<dbReference type="Pfam" id="PF00476">
    <property type="entry name" value="DNA_pol_A"/>
    <property type="match status" value="1"/>
</dbReference>
<dbReference type="Gene3D" id="3.40.50.1010">
    <property type="entry name" value="5'-nuclease"/>
    <property type="match status" value="1"/>
</dbReference>
<evidence type="ECO:0000259" key="19">
    <source>
        <dbReference type="SMART" id="SM00475"/>
    </source>
</evidence>
<dbReference type="SUPFAM" id="SSF56672">
    <property type="entry name" value="DNA/RNA polymerases"/>
    <property type="match status" value="1"/>
</dbReference>
<keyword evidence="12 16" id="KW-0238">DNA-binding</keyword>
<dbReference type="eggNOG" id="COG0258">
    <property type="taxonomic scope" value="Bacteria"/>
</dbReference>
<keyword evidence="4 16" id="KW-0808">Transferase</keyword>
<dbReference type="InterPro" id="IPR020045">
    <property type="entry name" value="DNA_polI_H3TH"/>
</dbReference>
<dbReference type="PANTHER" id="PTHR10133:SF27">
    <property type="entry name" value="DNA POLYMERASE NU"/>
    <property type="match status" value="1"/>
</dbReference>
<evidence type="ECO:0000256" key="3">
    <source>
        <dbReference type="ARBA" id="ARBA00020311"/>
    </source>
</evidence>
<dbReference type="CDD" id="cd09898">
    <property type="entry name" value="H3TH_53EXO"/>
    <property type="match status" value="1"/>
</dbReference>
<evidence type="ECO:0000256" key="6">
    <source>
        <dbReference type="ARBA" id="ARBA00022705"/>
    </source>
</evidence>
<evidence type="ECO:0000256" key="16">
    <source>
        <dbReference type="RuleBase" id="RU004460"/>
    </source>
</evidence>
<reference evidence="21 22" key="1">
    <citation type="journal article" date="2012" name="Genome Biol. Evol.">
        <title>Genome Sequence of the Mesophilic Thermotogales Bacterium Mesotoga prima MesG1.Ag.4.2 Reveals the Largest Thermotogales Genome To Date.</title>
        <authorList>
            <person name="Zhaxybayeva O."/>
            <person name="Swithers K.S."/>
            <person name="Foght J."/>
            <person name="Green A.G."/>
            <person name="Bruce D."/>
            <person name="Detter C."/>
            <person name="Han S."/>
            <person name="Teshima H."/>
            <person name="Han J."/>
            <person name="Woyke T."/>
            <person name="Pitluck S."/>
            <person name="Nolan M."/>
            <person name="Ivanova N."/>
            <person name="Pati A."/>
            <person name="Land M.L."/>
            <person name="Dlutek M."/>
            <person name="Doolittle W.F."/>
            <person name="Noll K.M."/>
            <person name="Nesbo C.L."/>
        </authorList>
    </citation>
    <scope>NUCLEOTIDE SEQUENCE [LARGE SCALE GENOMIC DNA]</scope>
    <source>
        <strain evidence="22">mesG1.Ag.4.2</strain>
    </source>
</reference>
<evidence type="ECO:0000256" key="11">
    <source>
        <dbReference type="ARBA" id="ARBA00022932"/>
    </source>
</evidence>
<keyword evidence="8 16" id="KW-0227">DNA damage</keyword>
<keyword evidence="7" id="KW-0540">Nuclease</keyword>
<evidence type="ECO:0000256" key="15">
    <source>
        <dbReference type="NCBIfam" id="TIGR00593"/>
    </source>
</evidence>
<dbReference type="SMART" id="SM00475">
    <property type="entry name" value="53EXOc"/>
    <property type="match status" value="1"/>
</dbReference>
<dbReference type="eggNOG" id="COG0749">
    <property type="taxonomic scope" value="Bacteria"/>
</dbReference>
<evidence type="ECO:0000256" key="17">
    <source>
        <dbReference type="SAM" id="MobiDB-lite"/>
    </source>
</evidence>
<feature type="domain" description="DNA-directed DNA polymerase family A palm" evidence="20">
    <location>
        <begin position="656"/>
        <end position="863"/>
    </location>
</feature>
<keyword evidence="6 16" id="KW-0235">DNA replication</keyword>
<dbReference type="InterPro" id="IPR002562">
    <property type="entry name" value="3'-5'_exonuclease_dom"/>
</dbReference>
<dbReference type="STRING" id="660470.Theba_1057"/>
<dbReference type="AlphaFoldDB" id="I2F4A9"/>
<dbReference type="PANTHER" id="PTHR10133">
    <property type="entry name" value="DNA POLYMERASE I"/>
    <property type="match status" value="1"/>
</dbReference>
<feature type="compositionally biased region" description="Polar residues" evidence="17">
    <location>
        <begin position="628"/>
        <end position="648"/>
    </location>
</feature>
<evidence type="ECO:0000256" key="10">
    <source>
        <dbReference type="ARBA" id="ARBA00022839"/>
    </source>
</evidence>
<dbReference type="EMBL" id="CP003532">
    <property type="protein sequence ID" value="AFK06762.1"/>
    <property type="molecule type" value="Genomic_DNA"/>
</dbReference>
<dbReference type="NCBIfam" id="TIGR00593">
    <property type="entry name" value="pola"/>
    <property type="match status" value="1"/>
</dbReference>
<dbReference type="SMART" id="SM00482">
    <property type="entry name" value="POLAc"/>
    <property type="match status" value="1"/>
</dbReference>
<comment type="similarity">
    <text evidence="1 16">Belongs to the DNA polymerase type-A family.</text>
</comment>
<evidence type="ECO:0000256" key="8">
    <source>
        <dbReference type="ARBA" id="ARBA00022763"/>
    </source>
</evidence>
<keyword evidence="5 16" id="KW-0548">Nucleotidyltransferase</keyword>
<dbReference type="SUPFAM" id="SSF53098">
    <property type="entry name" value="Ribonuclease H-like"/>
    <property type="match status" value="1"/>
</dbReference>
<organism evidence="21 22">
    <name type="scientific">Mesotoga prima MesG1.Ag.4.2</name>
    <dbReference type="NCBI Taxonomy" id="660470"/>
    <lineage>
        <taxon>Bacteria</taxon>
        <taxon>Thermotogati</taxon>
        <taxon>Thermotogota</taxon>
        <taxon>Thermotogae</taxon>
        <taxon>Kosmotogales</taxon>
        <taxon>Kosmotogaceae</taxon>
        <taxon>Mesotoga</taxon>
    </lineage>
</organism>
<dbReference type="SUPFAM" id="SSF47807">
    <property type="entry name" value="5' to 3' exonuclease, C-terminal subdomain"/>
    <property type="match status" value="1"/>
</dbReference>
<feature type="region of interest" description="Disordered" evidence="17">
    <location>
        <begin position="628"/>
        <end position="652"/>
    </location>
</feature>
<keyword evidence="11 16" id="KW-0239">DNA-directed DNA polymerase</keyword>
<dbReference type="KEGG" id="mpg:Theba_1057"/>
<evidence type="ECO:0000256" key="12">
    <source>
        <dbReference type="ARBA" id="ARBA00023125"/>
    </source>
</evidence>
<name>I2F4A9_9BACT</name>
<feature type="domain" description="5'-3' exonuclease" evidence="19">
    <location>
        <begin position="3"/>
        <end position="264"/>
    </location>
</feature>
<dbReference type="InterPro" id="IPR002298">
    <property type="entry name" value="DNA_polymerase_A"/>
</dbReference>
<evidence type="ECO:0000259" key="18">
    <source>
        <dbReference type="SMART" id="SM00474"/>
    </source>
</evidence>
<dbReference type="InterPro" id="IPR036279">
    <property type="entry name" value="5-3_exonuclease_C_sf"/>
</dbReference>
<comment type="catalytic activity">
    <reaction evidence="14 16">
        <text>DNA(n) + a 2'-deoxyribonucleoside 5'-triphosphate = DNA(n+1) + diphosphate</text>
        <dbReference type="Rhea" id="RHEA:22508"/>
        <dbReference type="Rhea" id="RHEA-COMP:17339"/>
        <dbReference type="Rhea" id="RHEA-COMP:17340"/>
        <dbReference type="ChEBI" id="CHEBI:33019"/>
        <dbReference type="ChEBI" id="CHEBI:61560"/>
        <dbReference type="ChEBI" id="CHEBI:173112"/>
        <dbReference type="EC" id="2.7.7.7"/>
    </reaction>
</comment>
<dbReference type="FunFam" id="1.10.150.20:FF:000003">
    <property type="entry name" value="DNA polymerase I"/>
    <property type="match status" value="1"/>
</dbReference>
<dbReference type="Gene3D" id="1.20.1060.10">
    <property type="entry name" value="Taq DNA Polymerase, Chain T, domain 4"/>
    <property type="match status" value="1"/>
</dbReference>
<dbReference type="InterPro" id="IPR008918">
    <property type="entry name" value="HhH2"/>
</dbReference>
<feature type="domain" description="3'-5' exonuclease" evidence="18">
    <location>
        <begin position="303"/>
        <end position="488"/>
    </location>
</feature>
<dbReference type="InterPro" id="IPR036397">
    <property type="entry name" value="RNaseH_sf"/>
</dbReference>
<dbReference type="Gene3D" id="1.10.150.20">
    <property type="entry name" value="5' to 3' exonuclease, C-terminal subdomain"/>
    <property type="match status" value="2"/>
</dbReference>
<dbReference type="InterPro" id="IPR029060">
    <property type="entry name" value="PIN-like_dom_sf"/>
</dbReference>
<dbReference type="CDD" id="cd08637">
    <property type="entry name" value="DNA_pol_A_pol_I_C"/>
    <property type="match status" value="1"/>
</dbReference>
<dbReference type="InterPro" id="IPR018320">
    <property type="entry name" value="DNA_polymerase_1"/>
</dbReference>
<dbReference type="Pfam" id="PF02739">
    <property type="entry name" value="5_3_exonuc_N"/>
    <property type="match status" value="1"/>
</dbReference>
<dbReference type="FunFam" id="1.20.1060.10:FF:000001">
    <property type="entry name" value="DNA polymerase I"/>
    <property type="match status" value="1"/>
</dbReference>
<dbReference type="InterPro" id="IPR012337">
    <property type="entry name" value="RNaseH-like_sf"/>
</dbReference>
<evidence type="ECO:0000313" key="21">
    <source>
        <dbReference type="EMBL" id="AFK06762.1"/>
    </source>
</evidence>
<dbReference type="CDD" id="cd06139">
    <property type="entry name" value="DNA_polA_I_Ecoli_like_exo"/>
    <property type="match status" value="1"/>
</dbReference>
<dbReference type="CDD" id="cd09859">
    <property type="entry name" value="PIN_53EXO"/>
    <property type="match status" value="1"/>
</dbReference>
<dbReference type="FunFam" id="1.10.150.20:FF:000002">
    <property type="entry name" value="DNA polymerase I"/>
    <property type="match status" value="1"/>
</dbReference>
<dbReference type="Gene3D" id="3.30.420.10">
    <property type="entry name" value="Ribonuclease H-like superfamily/Ribonuclease H"/>
    <property type="match status" value="1"/>
</dbReference>
<dbReference type="HOGENOM" id="CLU_004675_0_0_0"/>
<evidence type="ECO:0000256" key="2">
    <source>
        <dbReference type="ARBA" id="ARBA00012417"/>
    </source>
</evidence>